<feature type="domain" description="Tyr recombinase" evidence="5">
    <location>
        <begin position="227"/>
        <end position="460"/>
    </location>
</feature>
<proteinExistence type="inferred from homology"/>
<reference evidence="6 7" key="1">
    <citation type="submission" date="2018-09" db="EMBL/GenBank/DDBJ databases">
        <title>Metagenome Assembled Genomes from an Advanced Water Purification Facility.</title>
        <authorList>
            <person name="Stamps B.W."/>
            <person name="Spear J.R."/>
        </authorList>
    </citation>
    <scope>NUCLEOTIDE SEQUENCE [LARGE SCALE GENOMIC DNA]</scope>
    <source>
        <strain evidence="6">Bin_29_2</strain>
    </source>
</reference>
<dbReference type="Gene3D" id="1.10.150.130">
    <property type="match status" value="1"/>
</dbReference>
<dbReference type="InterPro" id="IPR004107">
    <property type="entry name" value="Integrase_SAM-like_N"/>
</dbReference>
<dbReference type="Pfam" id="PF00589">
    <property type="entry name" value="Phage_integrase"/>
    <property type="match status" value="1"/>
</dbReference>
<dbReference type="GO" id="GO:0006310">
    <property type="term" value="P:DNA recombination"/>
    <property type="evidence" value="ECO:0007669"/>
    <property type="project" value="UniProtKB-KW"/>
</dbReference>
<keyword evidence="3" id="KW-0238">DNA-binding</keyword>
<keyword evidence="4" id="KW-0233">DNA recombination</keyword>
<organism evidence="6 7">
    <name type="scientific">Mycolicibacter arupensis</name>
    <dbReference type="NCBI Taxonomy" id="342002"/>
    <lineage>
        <taxon>Bacteria</taxon>
        <taxon>Bacillati</taxon>
        <taxon>Actinomycetota</taxon>
        <taxon>Actinomycetes</taxon>
        <taxon>Mycobacteriales</taxon>
        <taxon>Mycobacteriaceae</taxon>
        <taxon>Mycolicibacter</taxon>
    </lineage>
</organism>
<dbReference type="EMBL" id="SSGD01000085">
    <property type="protein sequence ID" value="TXI54460.1"/>
    <property type="molecule type" value="Genomic_DNA"/>
</dbReference>
<evidence type="ECO:0000256" key="1">
    <source>
        <dbReference type="ARBA" id="ARBA00008857"/>
    </source>
</evidence>
<name>A0A5C7XYI4_9MYCO</name>
<dbReference type="PROSITE" id="PS51898">
    <property type="entry name" value="TYR_RECOMBINASE"/>
    <property type="match status" value="1"/>
</dbReference>
<keyword evidence="2" id="KW-0229">DNA integration</keyword>
<evidence type="ECO:0000256" key="3">
    <source>
        <dbReference type="ARBA" id="ARBA00023125"/>
    </source>
</evidence>
<dbReference type="PANTHER" id="PTHR30629:SF2">
    <property type="entry name" value="PROPHAGE INTEGRASE INTS-RELATED"/>
    <property type="match status" value="1"/>
</dbReference>
<protein>
    <submittedName>
        <fullName evidence="6">Site-specific integrase</fullName>
    </submittedName>
</protein>
<dbReference type="Pfam" id="PF14659">
    <property type="entry name" value="Phage_int_SAM_3"/>
    <property type="match status" value="1"/>
</dbReference>
<dbReference type="InterPro" id="IPR002104">
    <property type="entry name" value="Integrase_catalytic"/>
</dbReference>
<dbReference type="InterPro" id="IPR050808">
    <property type="entry name" value="Phage_Integrase"/>
</dbReference>
<dbReference type="InterPro" id="IPR011010">
    <property type="entry name" value="DNA_brk_join_enz"/>
</dbReference>
<dbReference type="Gene3D" id="1.10.443.10">
    <property type="entry name" value="Intergrase catalytic core"/>
    <property type="match status" value="1"/>
</dbReference>
<dbReference type="Proteomes" id="UP000321797">
    <property type="component" value="Unassembled WGS sequence"/>
</dbReference>
<gene>
    <name evidence="6" type="ORF">E6Q54_14770</name>
</gene>
<dbReference type="OrthoDB" id="4326943at2"/>
<dbReference type="InterPro" id="IPR010998">
    <property type="entry name" value="Integrase_recombinase_N"/>
</dbReference>
<dbReference type="CDD" id="cd01189">
    <property type="entry name" value="INT_ICEBs1_C_like"/>
    <property type="match status" value="1"/>
</dbReference>
<dbReference type="PANTHER" id="PTHR30629">
    <property type="entry name" value="PROPHAGE INTEGRASE"/>
    <property type="match status" value="1"/>
</dbReference>
<dbReference type="GO" id="GO:0015074">
    <property type="term" value="P:DNA integration"/>
    <property type="evidence" value="ECO:0007669"/>
    <property type="project" value="UniProtKB-KW"/>
</dbReference>
<evidence type="ECO:0000256" key="4">
    <source>
        <dbReference type="ARBA" id="ARBA00023172"/>
    </source>
</evidence>
<comment type="similarity">
    <text evidence="1">Belongs to the 'phage' integrase family.</text>
</comment>
<comment type="caution">
    <text evidence="6">The sequence shown here is derived from an EMBL/GenBank/DDBJ whole genome shotgun (WGS) entry which is preliminary data.</text>
</comment>
<dbReference type="SUPFAM" id="SSF56349">
    <property type="entry name" value="DNA breaking-rejoining enzymes"/>
    <property type="match status" value="1"/>
</dbReference>
<dbReference type="AlphaFoldDB" id="A0A5C7XYI4"/>
<evidence type="ECO:0000313" key="7">
    <source>
        <dbReference type="Proteomes" id="UP000321797"/>
    </source>
</evidence>
<accession>A0A5C7XYI4</accession>
<dbReference type="InterPro" id="IPR013762">
    <property type="entry name" value="Integrase-like_cat_sf"/>
</dbReference>
<dbReference type="GO" id="GO:0003677">
    <property type="term" value="F:DNA binding"/>
    <property type="evidence" value="ECO:0007669"/>
    <property type="project" value="UniProtKB-KW"/>
</dbReference>
<evidence type="ECO:0000256" key="2">
    <source>
        <dbReference type="ARBA" id="ARBA00022908"/>
    </source>
</evidence>
<sequence length="471" mass="51583">MPIGVLPGLGAVPWCTVWSGFAGWSCGDGVLSVRAASVWEMATPRGGEAVSAGQDGAPVHPPRRHQRGTLFQRVGGLWIGKVRDPRSVRTGMRRMITVSSMDPVIAAEKLDRLIDDLDAEYAAAGGYSTGSWLRLWADEIHAVKVRPSTIRKYLSVIDNHIVPAIGDVPLRRLAPHHLRRMLAAVPTSRNALTCDTVMRRALADAVRERAIDHNPAEAVHKPRHTPEDRRQLTADQARALISAAEAKHDPFADRWAVAFMTGARSGEILGLQWDRVDLDPAGGTVDLTWQLLALPWLHGCPTPAGARQASCGRRMPGHCPQRTPMRPRGFEHTPLHNNLALTRPKTKASIRRVPLTDSMRDMLAERKIRDIGPNPHNLVWHEADGRPISPTDDHNRWKDALAAAGLPNVTRHSSRATAATVLLDAGVDEATRMAILGHVSATAHRVYLDIDSVRIRAALANLDRQEGEADV</sequence>
<evidence type="ECO:0000259" key="5">
    <source>
        <dbReference type="PROSITE" id="PS51898"/>
    </source>
</evidence>
<evidence type="ECO:0000313" key="6">
    <source>
        <dbReference type="EMBL" id="TXI54460.1"/>
    </source>
</evidence>